<feature type="region of interest" description="Disordered" evidence="1">
    <location>
        <begin position="1"/>
        <end position="65"/>
    </location>
</feature>
<feature type="compositionally biased region" description="Basic residues" evidence="1">
    <location>
        <begin position="31"/>
        <end position="42"/>
    </location>
</feature>
<evidence type="ECO:0000313" key="2">
    <source>
        <dbReference type="EMBL" id="EEB33798.1"/>
    </source>
</evidence>
<evidence type="ECO:0000313" key="3">
    <source>
        <dbReference type="Proteomes" id="UP000003676"/>
    </source>
</evidence>
<dbReference type="HOGENOM" id="CLU_2842665_0_0_7"/>
<comment type="caution">
    <text evidence="2">The sequence shown here is derived from an EMBL/GenBank/DDBJ whole genome shotgun (WGS) entry which is preliminary data.</text>
</comment>
<proteinExistence type="predicted"/>
<evidence type="ECO:0000256" key="1">
    <source>
        <dbReference type="SAM" id="MobiDB-lite"/>
    </source>
</evidence>
<reference evidence="2 3" key="1">
    <citation type="submission" date="2008-10" db="EMBL/GenBank/DDBJ databases">
        <title>Draft genome sequence of Desulvovibrio piger (ATCC 29098).</title>
        <authorList>
            <person name="Sudarsanam P."/>
            <person name="Ley R."/>
            <person name="Guruge J."/>
            <person name="Turnbaugh P.J."/>
            <person name="Mahowald M."/>
            <person name="Liep D."/>
            <person name="Gordon J."/>
        </authorList>
    </citation>
    <scope>NUCLEOTIDE SEQUENCE [LARGE SCALE GENOMIC DNA]</scope>
    <source>
        <strain evidence="2 3">ATCC 29098</strain>
    </source>
</reference>
<gene>
    <name evidence="2" type="ORF">DESPIG_01313</name>
</gene>
<accession>B6WTA8</accession>
<protein>
    <submittedName>
        <fullName evidence="2">Uncharacterized protein</fullName>
    </submittedName>
</protein>
<organism evidence="2 3">
    <name type="scientific">Desulfovibrio piger ATCC 29098</name>
    <dbReference type="NCBI Taxonomy" id="411464"/>
    <lineage>
        <taxon>Bacteria</taxon>
        <taxon>Pseudomonadati</taxon>
        <taxon>Thermodesulfobacteriota</taxon>
        <taxon>Desulfovibrionia</taxon>
        <taxon>Desulfovibrionales</taxon>
        <taxon>Desulfovibrionaceae</taxon>
        <taxon>Desulfovibrio</taxon>
    </lineage>
</organism>
<dbReference type="AlphaFoldDB" id="B6WTA8"/>
<name>B6WTA8_9BACT</name>
<sequence length="65" mass="6881">MAVCDTAGRKAAGGGDESAARVDASCEQPVKPRRFLTSHRPRMTGDGNGTGNPQVLLQEKDMPCH</sequence>
<dbReference type="Proteomes" id="UP000003676">
    <property type="component" value="Unassembled WGS sequence"/>
</dbReference>
<dbReference type="EMBL" id="ABXU01000030">
    <property type="protein sequence ID" value="EEB33798.1"/>
    <property type="molecule type" value="Genomic_DNA"/>
</dbReference>
<reference evidence="2 3" key="2">
    <citation type="submission" date="2008-10" db="EMBL/GenBank/DDBJ databases">
        <authorList>
            <person name="Fulton L."/>
            <person name="Clifton S."/>
            <person name="Fulton B."/>
            <person name="Xu J."/>
            <person name="Minx P."/>
            <person name="Pepin K.H."/>
            <person name="Johnson M."/>
            <person name="Bhonagiri V."/>
            <person name="Nash W.E."/>
            <person name="Mardis E.R."/>
            <person name="Wilson R.K."/>
        </authorList>
    </citation>
    <scope>NUCLEOTIDE SEQUENCE [LARGE SCALE GENOMIC DNA]</scope>
    <source>
        <strain evidence="2 3">ATCC 29098</strain>
    </source>
</reference>